<keyword evidence="3" id="KW-1185">Reference proteome</keyword>
<evidence type="ECO:0000313" key="3">
    <source>
        <dbReference type="Proteomes" id="UP001142057"/>
    </source>
</evidence>
<dbReference type="Proteomes" id="UP001142057">
    <property type="component" value="Unassembled WGS sequence"/>
</dbReference>
<feature type="signal peptide" evidence="1">
    <location>
        <begin position="1"/>
        <end position="21"/>
    </location>
</feature>
<name>A0ABT2IMA1_9FLAO</name>
<keyword evidence="1" id="KW-0732">Signal</keyword>
<protein>
    <recommendedName>
        <fullName evidence="4">C1q domain-containing protein</fullName>
    </recommendedName>
</protein>
<evidence type="ECO:0000313" key="2">
    <source>
        <dbReference type="EMBL" id="MCT2409478.1"/>
    </source>
</evidence>
<evidence type="ECO:0000256" key="1">
    <source>
        <dbReference type="SAM" id="SignalP"/>
    </source>
</evidence>
<reference evidence="2" key="1">
    <citation type="submission" date="2022-08" db="EMBL/GenBank/DDBJ databases">
        <title>Chryseobacterium antibioticum,isolated from the rhizosphere soil of Pyrola in Tibet.</title>
        <authorList>
            <person name="Kan Y."/>
        </authorList>
    </citation>
    <scope>NUCLEOTIDE SEQUENCE</scope>
    <source>
        <strain evidence="2">Pc2-12</strain>
    </source>
</reference>
<sequence length="264" mass="28225">MKLPFKSICTTLIFISVMARSQVGIGLANPDSSTVLDLYSTSKGLLMPRVQLLGINDTTTIPVTSSAVSPDEGMLVYNIADAGVSPSNVIKDTFYIWTGTQWESIGEVSDVRAEINNKNITQIVFSGIPAVVSSAYTASAYSAWTTMNFSTEKIDTNNTHNAGTFTIPATGLYSFSGSAELNLSSNSGTLKSFGARIINVTTSTVLAASYFGTSAGGFQGSMPLYWMGTLPVGTQIQVQYRVRDNVSSTLSTNTNSNITLRKHF</sequence>
<organism evidence="2 3">
    <name type="scientific">Chryseobacterium pyrolae</name>
    <dbReference type="NCBI Taxonomy" id="2987481"/>
    <lineage>
        <taxon>Bacteria</taxon>
        <taxon>Pseudomonadati</taxon>
        <taxon>Bacteroidota</taxon>
        <taxon>Flavobacteriia</taxon>
        <taxon>Flavobacteriales</taxon>
        <taxon>Weeksellaceae</taxon>
        <taxon>Chryseobacterium group</taxon>
        <taxon>Chryseobacterium</taxon>
    </lineage>
</organism>
<feature type="chain" id="PRO_5046191946" description="C1q domain-containing protein" evidence="1">
    <location>
        <begin position="22"/>
        <end position="264"/>
    </location>
</feature>
<evidence type="ECO:0008006" key="4">
    <source>
        <dbReference type="Google" id="ProtNLM"/>
    </source>
</evidence>
<gene>
    <name evidence="2" type="ORF">NZD88_18155</name>
</gene>
<proteinExistence type="predicted"/>
<dbReference type="Gene3D" id="2.60.120.40">
    <property type="match status" value="1"/>
</dbReference>
<accession>A0ABT2IMA1</accession>
<dbReference type="InterPro" id="IPR008983">
    <property type="entry name" value="Tumour_necrosis_fac-like_dom"/>
</dbReference>
<comment type="caution">
    <text evidence="2">The sequence shown here is derived from an EMBL/GenBank/DDBJ whole genome shotgun (WGS) entry which is preliminary data.</text>
</comment>
<dbReference type="RefSeq" id="WP_259831009.1">
    <property type="nucleotide sequence ID" value="NZ_JANZQH010000010.1"/>
</dbReference>
<dbReference type="EMBL" id="JANZQH010000010">
    <property type="protein sequence ID" value="MCT2409478.1"/>
    <property type="molecule type" value="Genomic_DNA"/>
</dbReference>